<protein>
    <submittedName>
        <fullName evidence="1">Uncharacterized protein</fullName>
    </submittedName>
</protein>
<proteinExistence type="predicted"/>
<comment type="caution">
    <text evidence="1">The sequence shown here is derived from an EMBL/GenBank/DDBJ whole genome shotgun (WGS) entry which is preliminary data.</text>
</comment>
<dbReference type="EMBL" id="ATBP01001289">
    <property type="protein sequence ID" value="ETR67625.1"/>
    <property type="molecule type" value="Genomic_DNA"/>
</dbReference>
<dbReference type="AlphaFoldDB" id="A0A1V1NYM0"/>
<dbReference type="Proteomes" id="UP000189670">
    <property type="component" value="Unassembled WGS sequence"/>
</dbReference>
<name>A0A1V1NYM0_9BACT</name>
<evidence type="ECO:0000313" key="1">
    <source>
        <dbReference type="EMBL" id="ETR67625.1"/>
    </source>
</evidence>
<sequence length="138" mass="16217">MNSSSVTRWLPQGVLQLPFKTIPKLHPVAFNEQSREQAGLFNQQIRCYTGTYQSDYLPVKKRKQLLWDIYENLLLNHDWTHYLSTNTLHTTEKQSYKQDNYSFELTTADTLSPVQRKEFVIHITSLEVNDEITHSNKS</sequence>
<gene>
    <name evidence="1" type="ORF">OMM_11385</name>
</gene>
<organism evidence="1 2">
    <name type="scientific">Candidatus Magnetoglobus multicellularis str. Araruama</name>
    <dbReference type="NCBI Taxonomy" id="890399"/>
    <lineage>
        <taxon>Bacteria</taxon>
        <taxon>Pseudomonadati</taxon>
        <taxon>Thermodesulfobacteriota</taxon>
        <taxon>Desulfobacteria</taxon>
        <taxon>Desulfobacterales</taxon>
        <taxon>Desulfobacteraceae</taxon>
        <taxon>Candidatus Magnetoglobus</taxon>
    </lineage>
</organism>
<accession>A0A1V1NYM0</accession>
<evidence type="ECO:0000313" key="2">
    <source>
        <dbReference type="Proteomes" id="UP000189670"/>
    </source>
</evidence>
<reference evidence="2" key="1">
    <citation type="submission" date="2012-11" db="EMBL/GenBank/DDBJ databases">
        <authorList>
            <person name="Lucero-Rivera Y.E."/>
            <person name="Tovar-Ramirez D."/>
        </authorList>
    </citation>
    <scope>NUCLEOTIDE SEQUENCE [LARGE SCALE GENOMIC DNA]</scope>
    <source>
        <strain evidence="2">Araruama</strain>
    </source>
</reference>